<evidence type="ECO:0000313" key="4">
    <source>
        <dbReference type="Proteomes" id="UP000708208"/>
    </source>
</evidence>
<dbReference type="CDD" id="cd00170">
    <property type="entry name" value="SEC14"/>
    <property type="match status" value="1"/>
</dbReference>
<keyword evidence="1" id="KW-0732">Signal</keyword>
<dbReference type="PANTHER" id="PTHR23324:SF83">
    <property type="entry name" value="SEC14-LIKE PROTEIN 2"/>
    <property type="match status" value="1"/>
</dbReference>
<gene>
    <name evidence="3" type="ORF">AFUS01_LOCUS35239</name>
</gene>
<keyword evidence="4" id="KW-1185">Reference proteome</keyword>
<evidence type="ECO:0000259" key="2">
    <source>
        <dbReference type="PROSITE" id="PS50191"/>
    </source>
</evidence>
<dbReference type="AlphaFoldDB" id="A0A8J2KXC5"/>
<accession>A0A8J2KXC5</accession>
<evidence type="ECO:0000313" key="3">
    <source>
        <dbReference type="EMBL" id="CAG7825114.1"/>
    </source>
</evidence>
<protein>
    <recommendedName>
        <fullName evidence="2">CRAL-TRIO domain-containing protein</fullName>
    </recommendedName>
</protein>
<dbReference type="SMART" id="SM00516">
    <property type="entry name" value="SEC14"/>
    <property type="match status" value="1"/>
</dbReference>
<feature type="chain" id="PRO_5035207323" description="CRAL-TRIO domain-containing protein" evidence="1">
    <location>
        <begin position="20"/>
        <end position="216"/>
    </location>
</feature>
<reference evidence="3" key="1">
    <citation type="submission" date="2021-06" db="EMBL/GenBank/DDBJ databases">
        <authorList>
            <person name="Hodson N. C."/>
            <person name="Mongue J. A."/>
            <person name="Jaron S. K."/>
        </authorList>
    </citation>
    <scope>NUCLEOTIDE SEQUENCE</scope>
</reference>
<name>A0A8J2KXC5_9HEXA</name>
<dbReference type="InterPro" id="IPR001251">
    <property type="entry name" value="CRAL-TRIO_dom"/>
</dbReference>
<dbReference type="OrthoDB" id="1434354at2759"/>
<dbReference type="PANTHER" id="PTHR23324">
    <property type="entry name" value="SEC14 RELATED PROTEIN"/>
    <property type="match status" value="1"/>
</dbReference>
<dbReference type="EMBL" id="CAJVCH010535031">
    <property type="protein sequence ID" value="CAG7825114.1"/>
    <property type="molecule type" value="Genomic_DNA"/>
</dbReference>
<dbReference type="InterPro" id="IPR051064">
    <property type="entry name" value="SEC14/CRAL-TRIO_domain"/>
</dbReference>
<feature type="signal peptide" evidence="1">
    <location>
        <begin position="1"/>
        <end position="19"/>
    </location>
</feature>
<sequence>MKLVLLTLLLLAAAEFNFASTLTEEEKNILEFEPSEEVRKTFYHYLSGYDDQGAPIWIWPFGRWDFRKLVEKGEQKNVEMYVKKIILRWRESARNNTVEGDEKPGLISIMDLQAYPLAQVTHAPTLRLVLDLIGFYSRTITPAEIKLGYIVNANYIFERFWVFAKVILTDLLGTIEIYGNNPNTWKAEFRKRGIPRDQLPEYYGGTKDHKFVASYD</sequence>
<dbReference type="GO" id="GO:0005737">
    <property type="term" value="C:cytoplasm"/>
    <property type="evidence" value="ECO:0007669"/>
    <property type="project" value="TreeGrafter"/>
</dbReference>
<dbReference type="PROSITE" id="PS50191">
    <property type="entry name" value="CRAL_TRIO"/>
    <property type="match status" value="1"/>
</dbReference>
<comment type="caution">
    <text evidence="3">The sequence shown here is derived from an EMBL/GenBank/DDBJ whole genome shotgun (WGS) entry which is preliminary data.</text>
</comment>
<organism evidence="3 4">
    <name type="scientific">Allacma fusca</name>
    <dbReference type="NCBI Taxonomy" id="39272"/>
    <lineage>
        <taxon>Eukaryota</taxon>
        <taxon>Metazoa</taxon>
        <taxon>Ecdysozoa</taxon>
        <taxon>Arthropoda</taxon>
        <taxon>Hexapoda</taxon>
        <taxon>Collembola</taxon>
        <taxon>Symphypleona</taxon>
        <taxon>Sminthuridae</taxon>
        <taxon>Allacma</taxon>
    </lineage>
</organism>
<proteinExistence type="predicted"/>
<dbReference type="Pfam" id="PF00650">
    <property type="entry name" value="CRAL_TRIO"/>
    <property type="match status" value="1"/>
</dbReference>
<evidence type="ECO:0000256" key="1">
    <source>
        <dbReference type="SAM" id="SignalP"/>
    </source>
</evidence>
<feature type="domain" description="CRAL-TRIO" evidence="2">
    <location>
        <begin position="34"/>
        <end position="211"/>
    </location>
</feature>
<dbReference type="Proteomes" id="UP000708208">
    <property type="component" value="Unassembled WGS sequence"/>
</dbReference>